<feature type="site" description="Activates thiol group during catalysis" evidence="7">
    <location>
        <position position="178"/>
    </location>
</feature>
<protein>
    <submittedName>
        <fullName evidence="10">Type I glyceraldehyde-3-phosphate dehydrogenase</fullName>
    </submittedName>
</protein>
<gene>
    <name evidence="10" type="primary">gap</name>
    <name evidence="10" type="ORF">JOL79_17010</name>
</gene>
<dbReference type="PIRSF" id="PIRSF000149">
    <property type="entry name" value="GAP_DH"/>
    <property type="match status" value="1"/>
</dbReference>
<dbReference type="CDD" id="cd18126">
    <property type="entry name" value="GAPDH_I_C"/>
    <property type="match status" value="1"/>
</dbReference>
<dbReference type="PANTHER" id="PTHR43148">
    <property type="entry name" value="GLYCERALDEHYDE-3-PHOSPHATE DEHYDROGENASE 2"/>
    <property type="match status" value="1"/>
</dbReference>
<name>A0A940WGZ5_9ACTN</name>
<feature type="binding site" evidence="5">
    <location>
        <begin position="209"/>
        <end position="210"/>
    </location>
    <ligand>
        <name>D-glyceraldehyde 3-phosphate</name>
        <dbReference type="ChEBI" id="CHEBI:59776"/>
    </ligand>
</feature>
<keyword evidence="11" id="KW-1185">Reference proteome</keyword>
<comment type="similarity">
    <text evidence="2 8">Belongs to the glyceraldehyde-3-phosphate dehydrogenase family.</text>
</comment>
<dbReference type="InterPro" id="IPR020831">
    <property type="entry name" value="GlycerAld/Erythrose_P_DH"/>
</dbReference>
<feature type="binding site" evidence="6">
    <location>
        <position position="34"/>
    </location>
    <ligand>
        <name>NAD(+)</name>
        <dbReference type="ChEBI" id="CHEBI:57540"/>
    </ligand>
</feature>
<comment type="subcellular location">
    <subcellularLocation>
        <location evidence="1">Cytoplasm</location>
    </subcellularLocation>
</comment>
<feature type="binding site" evidence="6">
    <location>
        <begin position="12"/>
        <end position="13"/>
    </location>
    <ligand>
        <name>NAD(+)</name>
        <dbReference type="ChEBI" id="CHEBI:57540"/>
    </ligand>
</feature>
<dbReference type="Proteomes" id="UP000674234">
    <property type="component" value="Unassembled WGS sequence"/>
</dbReference>
<feature type="active site" description="Nucleophile" evidence="4">
    <location>
        <position position="151"/>
    </location>
</feature>
<dbReference type="GO" id="GO:0005737">
    <property type="term" value="C:cytoplasm"/>
    <property type="evidence" value="ECO:0007669"/>
    <property type="project" value="UniProtKB-SubCell"/>
</dbReference>
<feature type="binding site" evidence="5">
    <location>
        <begin position="150"/>
        <end position="152"/>
    </location>
    <ligand>
        <name>D-glyceraldehyde 3-phosphate</name>
        <dbReference type="ChEBI" id="CHEBI:59776"/>
    </ligand>
</feature>
<dbReference type="NCBIfam" id="TIGR01534">
    <property type="entry name" value="GAPDH-I"/>
    <property type="match status" value="1"/>
</dbReference>
<evidence type="ECO:0000313" key="11">
    <source>
        <dbReference type="Proteomes" id="UP000674234"/>
    </source>
</evidence>
<dbReference type="AlphaFoldDB" id="A0A940WGZ5"/>
<feature type="domain" description="Glyceraldehyde 3-phosphate dehydrogenase NAD(P) binding" evidence="9">
    <location>
        <begin position="3"/>
        <end position="151"/>
    </location>
</feature>
<accession>A0A940WGZ5</accession>
<feature type="binding site" evidence="6">
    <location>
        <position position="120"/>
    </location>
    <ligand>
        <name>NAD(+)</name>
        <dbReference type="ChEBI" id="CHEBI:57540"/>
    </ligand>
</feature>
<dbReference type="GO" id="GO:0006006">
    <property type="term" value="P:glucose metabolic process"/>
    <property type="evidence" value="ECO:0007669"/>
    <property type="project" value="InterPro"/>
</dbReference>
<dbReference type="InterPro" id="IPR020829">
    <property type="entry name" value="GlycerAld_3-P_DH_cat"/>
</dbReference>
<organism evidence="10 11">
    <name type="scientific">Microbispora oryzae</name>
    <dbReference type="NCBI Taxonomy" id="2806554"/>
    <lineage>
        <taxon>Bacteria</taxon>
        <taxon>Bacillati</taxon>
        <taxon>Actinomycetota</taxon>
        <taxon>Actinomycetes</taxon>
        <taxon>Streptosporangiales</taxon>
        <taxon>Streptosporangiaceae</taxon>
        <taxon>Microbispora</taxon>
    </lineage>
</organism>
<dbReference type="InterPro" id="IPR036291">
    <property type="entry name" value="NAD(P)-bd_dom_sf"/>
</dbReference>
<evidence type="ECO:0000259" key="9">
    <source>
        <dbReference type="SMART" id="SM00846"/>
    </source>
</evidence>
<reference evidence="10" key="1">
    <citation type="submission" date="2021-02" db="EMBL/GenBank/DDBJ databases">
        <title>Draft genome sequence of Microbispora sp. RL4-1S isolated from rice leaves in Thailand.</title>
        <authorList>
            <person name="Muangham S."/>
            <person name="Duangmal K."/>
        </authorList>
    </citation>
    <scope>NUCLEOTIDE SEQUENCE</scope>
    <source>
        <strain evidence="10">RL4-1S</strain>
    </source>
</reference>
<dbReference type="RefSeq" id="WP_210156795.1">
    <property type="nucleotide sequence ID" value="NZ_JAFCNB010000008.1"/>
</dbReference>
<comment type="caution">
    <text evidence="10">The sequence shown here is derived from an EMBL/GenBank/DDBJ whole genome shotgun (WGS) entry which is preliminary data.</text>
</comment>
<dbReference type="GO" id="GO:0051287">
    <property type="term" value="F:NAD binding"/>
    <property type="evidence" value="ECO:0007669"/>
    <property type="project" value="InterPro"/>
</dbReference>
<dbReference type="CDD" id="cd05214">
    <property type="entry name" value="GAPDH_I_N"/>
    <property type="match status" value="1"/>
</dbReference>
<evidence type="ECO:0000256" key="2">
    <source>
        <dbReference type="ARBA" id="ARBA00007406"/>
    </source>
</evidence>
<dbReference type="SUPFAM" id="SSF55347">
    <property type="entry name" value="Glyceraldehyde-3-phosphate dehydrogenase-like, C-terminal domain"/>
    <property type="match status" value="1"/>
</dbReference>
<keyword evidence="3" id="KW-0560">Oxidoreductase</keyword>
<proteinExistence type="inferred from homology"/>
<dbReference type="Pfam" id="PF00044">
    <property type="entry name" value="Gp_dh_N"/>
    <property type="match status" value="1"/>
</dbReference>
<evidence type="ECO:0000256" key="8">
    <source>
        <dbReference type="RuleBase" id="RU000397"/>
    </source>
</evidence>
<dbReference type="Gene3D" id="3.40.50.720">
    <property type="entry name" value="NAD(P)-binding Rossmann-like Domain"/>
    <property type="match status" value="1"/>
</dbReference>
<evidence type="ECO:0000256" key="4">
    <source>
        <dbReference type="PIRSR" id="PIRSR000149-1"/>
    </source>
</evidence>
<dbReference type="Gene3D" id="3.30.360.10">
    <property type="entry name" value="Dihydrodipicolinate Reductase, domain 2"/>
    <property type="match status" value="1"/>
</dbReference>
<feature type="binding site" evidence="6">
    <location>
        <position position="318"/>
    </location>
    <ligand>
        <name>NAD(+)</name>
        <dbReference type="ChEBI" id="CHEBI:57540"/>
    </ligand>
</feature>
<keyword evidence="6" id="KW-0547">Nucleotide-binding</keyword>
<dbReference type="InterPro" id="IPR006424">
    <property type="entry name" value="Glyceraldehyde-3-P_DH_1"/>
</dbReference>
<evidence type="ECO:0000256" key="5">
    <source>
        <dbReference type="PIRSR" id="PIRSR000149-2"/>
    </source>
</evidence>
<dbReference type="GO" id="GO:0004365">
    <property type="term" value="F:glyceraldehyde-3-phosphate dehydrogenase (NAD+) (phosphorylating) activity"/>
    <property type="evidence" value="ECO:0007669"/>
    <property type="project" value="UniProtKB-ARBA"/>
</dbReference>
<keyword evidence="6" id="KW-0520">NAD</keyword>
<dbReference type="FunFam" id="3.40.50.720:FF:000001">
    <property type="entry name" value="Glyceraldehyde-3-phosphate dehydrogenase"/>
    <property type="match status" value="1"/>
</dbReference>
<dbReference type="GO" id="GO:0050661">
    <property type="term" value="F:NADP binding"/>
    <property type="evidence" value="ECO:0007669"/>
    <property type="project" value="InterPro"/>
</dbReference>
<evidence type="ECO:0000256" key="1">
    <source>
        <dbReference type="ARBA" id="ARBA00004496"/>
    </source>
</evidence>
<evidence type="ECO:0000256" key="7">
    <source>
        <dbReference type="PIRSR" id="PIRSR000149-4"/>
    </source>
</evidence>
<evidence type="ECO:0000256" key="6">
    <source>
        <dbReference type="PIRSR" id="PIRSR000149-3"/>
    </source>
</evidence>
<dbReference type="InterPro" id="IPR020828">
    <property type="entry name" value="GlycerAld_3-P_DH_NAD(P)-bd"/>
</dbReference>
<evidence type="ECO:0000256" key="3">
    <source>
        <dbReference type="ARBA" id="ARBA00023002"/>
    </source>
</evidence>
<dbReference type="PRINTS" id="PR00078">
    <property type="entry name" value="G3PDHDRGNASE"/>
</dbReference>
<dbReference type="EMBL" id="JAFCNB010000008">
    <property type="protein sequence ID" value="MBP2705514.1"/>
    <property type="molecule type" value="Genomic_DNA"/>
</dbReference>
<dbReference type="FunFam" id="3.30.360.10:FF:000002">
    <property type="entry name" value="Glyceraldehyde-3-phosphate dehydrogenase"/>
    <property type="match status" value="1"/>
</dbReference>
<sequence length="337" mass="35755">MAHRVAINGFGRIGRTIARAALRRPDIEIVAVNDLVDPELLAHLLMFDSVHGRLEVPVHAEGDHIVVGDRRMRVLNVKDPAELPWGELGIDVVIESTGVFTDADKAAAHLSAGAGRVLISAPAKGPDLTVVIGVNAGDYDGTQKIISNASCTTNCVALLAKVLSDSFGVQRGLMNTAHAYTSDQRLHDAPHRDYRRARAAAVNIVPASTGAARAIGVVLPELQGRMDGLAMRVPVPDGSIVDLTVELEATVTAEEVNQAFKQAADNELKGLLVYTEAPLVSTDIVGSPASCTFDASLTMVSDRPGSGSLVKVVGWYDNERGFSERTLDLVELVCARG</sequence>
<evidence type="ECO:0000313" key="10">
    <source>
        <dbReference type="EMBL" id="MBP2705514.1"/>
    </source>
</evidence>
<dbReference type="SUPFAM" id="SSF51735">
    <property type="entry name" value="NAD(P)-binding Rossmann-fold domains"/>
    <property type="match status" value="1"/>
</dbReference>
<feature type="binding site" evidence="5">
    <location>
        <position position="181"/>
    </location>
    <ligand>
        <name>D-glyceraldehyde 3-phosphate</name>
        <dbReference type="ChEBI" id="CHEBI:59776"/>
    </ligand>
</feature>
<dbReference type="Pfam" id="PF02800">
    <property type="entry name" value="Gp_dh_C"/>
    <property type="match status" value="1"/>
</dbReference>
<feature type="binding site" evidence="5">
    <location>
        <position position="232"/>
    </location>
    <ligand>
        <name>D-glyceraldehyde 3-phosphate</name>
        <dbReference type="ChEBI" id="CHEBI:59776"/>
    </ligand>
</feature>
<dbReference type="SMART" id="SM00846">
    <property type="entry name" value="Gp_dh_N"/>
    <property type="match status" value="1"/>
</dbReference>